<keyword evidence="7" id="KW-0472">Membrane</keyword>
<feature type="domain" description="SH3" evidence="10">
    <location>
        <begin position="255"/>
        <end position="314"/>
    </location>
</feature>
<dbReference type="InterPro" id="IPR050384">
    <property type="entry name" value="Endophilin_SH3RF"/>
</dbReference>
<dbReference type="Pfam" id="PF00018">
    <property type="entry name" value="SH3_1"/>
    <property type="match status" value="1"/>
</dbReference>
<evidence type="ECO:0000256" key="4">
    <source>
        <dbReference type="ARBA" id="ARBA00022443"/>
    </source>
</evidence>
<accession>A0ABN7SIW0</accession>
<dbReference type="CDD" id="cd11803">
    <property type="entry name" value="SH3_Endophilin_A"/>
    <property type="match status" value="1"/>
</dbReference>
<dbReference type="InterPro" id="IPR027267">
    <property type="entry name" value="AH/BAR_dom_sf"/>
</dbReference>
<evidence type="ECO:0000259" key="11">
    <source>
        <dbReference type="PROSITE" id="PS51021"/>
    </source>
</evidence>
<evidence type="ECO:0000256" key="9">
    <source>
        <dbReference type="SAM" id="MobiDB-lite"/>
    </source>
</evidence>
<name>A0ABN7SIW0_OIKDI</name>
<protein>
    <submittedName>
        <fullName evidence="12">Oidioi.mRNA.OKI2018_I69.XSR.g15021.t1.cds</fullName>
    </submittedName>
</protein>
<dbReference type="PRINTS" id="PR00452">
    <property type="entry name" value="SH3DOMAIN"/>
</dbReference>
<keyword evidence="6" id="KW-0175">Coiled coil</keyword>
<dbReference type="InterPro" id="IPR001452">
    <property type="entry name" value="SH3_domain"/>
</dbReference>
<evidence type="ECO:0000313" key="12">
    <source>
        <dbReference type="EMBL" id="CAG5097316.1"/>
    </source>
</evidence>
<comment type="similarity">
    <text evidence="3">Belongs to the endophilin family.</text>
</comment>
<dbReference type="InterPro" id="IPR036028">
    <property type="entry name" value="SH3-like_dom_sf"/>
</dbReference>
<dbReference type="PRINTS" id="PR00499">
    <property type="entry name" value="P67PHOX"/>
</dbReference>
<dbReference type="Pfam" id="PF03114">
    <property type="entry name" value="BAR"/>
    <property type="match status" value="1"/>
</dbReference>
<keyword evidence="4 8" id="KW-0728">SH3 domain</keyword>
<sequence>MDPAFKEMERKMDVTQKSTVELLALAREYLQPNSRKGFDSKQRPEQLEEKMGKMMRRAGLELTESNFGNALTVVGEAMSQLADAKNQLDDNAKAEFLDPLQMLVDKDIKEIKKQREKLHGRRLDYDYRRGKLKQGTKGVTEEQVTQSYEKLEESIQIAGTSMHNLLSNDIEQVAQLSHFVQSLITFHEECAETLRPVLQQLNQRQSSISSAPVQQMANITLKRDPISTSQRDPFETSALKQHQPVAPARTPSNAPRKPSCRALYDFEPENPGELEFAEGDIIHLTSQIDENWFEGEINGKTGFFPINYVTVLVPLN</sequence>
<dbReference type="SMART" id="SM00721">
    <property type="entry name" value="BAR"/>
    <property type="match status" value="1"/>
</dbReference>
<dbReference type="InterPro" id="IPR035824">
    <property type="entry name" value="Endophilin_A_SH3"/>
</dbReference>
<evidence type="ECO:0000256" key="8">
    <source>
        <dbReference type="PROSITE-ProRule" id="PRU00192"/>
    </source>
</evidence>
<evidence type="ECO:0000256" key="3">
    <source>
        <dbReference type="ARBA" id="ARBA00006697"/>
    </source>
</evidence>
<evidence type="ECO:0000256" key="7">
    <source>
        <dbReference type="ARBA" id="ARBA00023136"/>
    </source>
</evidence>
<dbReference type="PANTHER" id="PTHR14167">
    <property type="entry name" value="SH3 DOMAIN-CONTAINING"/>
    <property type="match status" value="1"/>
</dbReference>
<keyword evidence="13" id="KW-1185">Reference proteome</keyword>
<keyword evidence="5" id="KW-0254">Endocytosis</keyword>
<evidence type="ECO:0000259" key="10">
    <source>
        <dbReference type="PROSITE" id="PS50002"/>
    </source>
</evidence>
<dbReference type="PANTHER" id="PTHR14167:SF81">
    <property type="entry name" value="ENDOPHILIN-A"/>
    <property type="match status" value="1"/>
</dbReference>
<dbReference type="SUPFAM" id="SSF50044">
    <property type="entry name" value="SH3-domain"/>
    <property type="match status" value="1"/>
</dbReference>
<feature type="domain" description="BAR" evidence="11">
    <location>
        <begin position="1"/>
        <end position="210"/>
    </location>
</feature>
<evidence type="ECO:0000256" key="5">
    <source>
        <dbReference type="ARBA" id="ARBA00022583"/>
    </source>
</evidence>
<dbReference type="InterPro" id="IPR004148">
    <property type="entry name" value="BAR_dom"/>
</dbReference>
<dbReference type="Gene3D" id="1.20.1270.60">
    <property type="entry name" value="Arfaptin homology (AH) domain/BAR domain"/>
    <property type="match status" value="1"/>
</dbReference>
<dbReference type="SUPFAM" id="SSF103657">
    <property type="entry name" value="BAR/IMD domain-like"/>
    <property type="match status" value="1"/>
</dbReference>
<proteinExistence type="inferred from homology"/>
<dbReference type="PROSITE" id="PS50002">
    <property type="entry name" value="SH3"/>
    <property type="match status" value="1"/>
</dbReference>
<evidence type="ECO:0000256" key="2">
    <source>
        <dbReference type="ARBA" id="ARBA00004412"/>
    </source>
</evidence>
<feature type="region of interest" description="Disordered" evidence="9">
    <location>
        <begin position="223"/>
        <end position="258"/>
    </location>
</feature>
<evidence type="ECO:0000256" key="6">
    <source>
        <dbReference type="ARBA" id="ARBA00023054"/>
    </source>
</evidence>
<evidence type="ECO:0000313" key="13">
    <source>
        <dbReference type="Proteomes" id="UP001158576"/>
    </source>
</evidence>
<organism evidence="12 13">
    <name type="scientific">Oikopleura dioica</name>
    <name type="common">Tunicate</name>
    <dbReference type="NCBI Taxonomy" id="34765"/>
    <lineage>
        <taxon>Eukaryota</taxon>
        <taxon>Metazoa</taxon>
        <taxon>Chordata</taxon>
        <taxon>Tunicata</taxon>
        <taxon>Appendicularia</taxon>
        <taxon>Copelata</taxon>
        <taxon>Oikopleuridae</taxon>
        <taxon>Oikopleura</taxon>
    </lineage>
</organism>
<evidence type="ECO:0000256" key="1">
    <source>
        <dbReference type="ARBA" id="ARBA00004170"/>
    </source>
</evidence>
<comment type="subcellular location">
    <subcellularLocation>
        <location evidence="2">Early endosome</location>
    </subcellularLocation>
    <subcellularLocation>
        <location evidence="1">Membrane</location>
        <topology evidence="1">Peripheral membrane protein</topology>
    </subcellularLocation>
</comment>
<dbReference type="EMBL" id="OU015569">
    <property type="protein sequence ID" value="CAG5097316.1"/>
    <property type="molecule type" value="Genomic_DNA"/>
</dbReference>
<dbReference type="PROSITE" id="PS51021">
    <property type="entry name" value="BAR"/>
    <property type="match status" value="1"/>
</dbReference>
<gene>
    <name evidence="12" type="ORF">OKIOD_LOCUS6579</name>
</gene>
<dbReference type="Proteomes" id="UP001158576">
    <property type="component" value="Chromosome XSR"/>
</dbReference>
<dbReference type="SMART" id="SM00326">
    <property type="entry name" value="SH3"/>
    <property type="match status" value="1"/>
</dbReference>
<dbReference type="Gene3D" id="2.30.30.40">
    <property type="entry name" value="SH3 Domains"/>
    <property type="match status" value="1"/>
</dbReference>
<reference evidence="12 13" key="1">
    <citation type="submission" date="2021-04" db="EMBL/GenBank/DDBJ databases">
        <authorList>
            <person name="Bliznina A."/>
        </authorList>
    </citation>
    <scope>NUCLEOTIDE SEQUENCE [LARGE SCALE GENOMIC DNA]</scope>
</reference>